<dbReference type="EMBL" id="JAHRHJ020003813">
    <property type="protein sequence ID" value="KAH9288189.1"/>
    <property type="molecule type" value="Genomic_DNA"/>
</dbReference>
<accession>A0AA38EZD8</accession>
<protein>
    <submittedName>
        <fullName evidence="1">Uncharacterized protein</fullName>
    </submittedName>
</protein>
<feature type="non-terminal residue" evidence="1">
    <location>
        <position position="1"/>
    </location>
</feature>
<keyword evidence="2" id="KW-1185">Reference proteome</keyword>
<dbReference type="AlphaFoldDB" id="A0AA38EZD8"/>
<sequence>KIMGGARGRGLLWLVLAITVFLFFSLPPRFAIAAVSAELDTSMGVAFEKNSRSRWNNCVCCWHYN</sequence>
<dbReference type="Proteomes" id="UP000824469">
    <property type="component" value="Unassembled WGS sequence"/>
</dbReference>
<evidence type="ECO:0000313" key="1">
    <source>
        <dbReference type="EMBL" id="KAH9288189.1"/>
    </source>
</evidence>
<gene>
    <name evidence="1" type="ORF">KI387_032306</name>
</gene>
<evidence type="ECO:0000313" key="2">
    <source>
        <dbReference type="Proteomes" id="UP000824469"/>
    </source>
</evidence>
<proteinExistence type="predicted"/>
<name>A0AA38EZD8_TAXCH</name>
<organism evidence="1 2">
    <name type="scientific">Taxus chinensis</name>
    <name type="common">Chinese yew</name>
    <name type="synonym">Taxus wallichiana var. chinensis</name>
    <dbReference type="NCBI Taxonomy" id="29808"/>
    <lineage>
        <taxon>Eukaryota</taxon>
        <taxon>Viridiplantae</taxon>
        <taxon>Streptophyta</taxon>
        <taxon>Embryophyta</taxon>
        <taxon>Tracheophyta</taxon>
        <taxon>Spermatophyta</taxon>
        <taxon>Pinopsida</taxon>
        <taxon>Pinidae</taxon>
        <taxon>Conifers II</taxon>
        <taxon>Cupressales</taxon>
        <taxon>Taxaceae</taxon>
        <taxon>Taxus</taxon>
    </lineage>
</organism>
<feature type="non-terminal residue" evidence="1">
    <location>
        <position position="65"/>
    </location>
</feature>
<comment type="caution">
    <text evidence="1">The sequence shown here is derived from an EMBL/GenBank/DDBJ whole genome shotgun (WGS) entry which is preliminary data.</text>
</comment>
<reference evidence="1 2" key="1">
    <citation type="journal article" date="2021" name="Nat. Plants">
        <title>The Taxus genome provides insights into paclitaxel biosynthesis.</title>
        <authorList>
            <person name="Xiong X."/>
            <person name="Gou J."/>
            <person name="Liao Q."/>
            <person name="Li Y."/>
            <person name="Zhou Q."/>
            <person name="Bi G."/>
            <person name="Li C."/>
            <person name="Du R."/>
            <person name="Wang X."/>
            <person name="Sun T."/>
            <person name="Guo L."/>
            <person name="Liang H."/>
            <person name="Lu P."/>
            <person name="Wu Y."/>
            <person name="Zhang Z."/>
            <person name="Ro D.K."/>
            <person name="Shang Y."/>
            <person name="Huang S."/>
            <person name="Yan J."/>
        </authorList>
    </citation>
    <scope>NUCLEOTIDE SEQUENCE [LARGE SCALE GENOMIC DNA]</scope>
    <source>
        <strain evidence="1">Ta-2019</strain>
    </source>
</reference>